<evidence type="ECO:0000256" key="1">
    <source>
        <dbReference type="ARBA" id="ARBA00004370"/>
    </source>
</evidence>
<keyword evidence="2" id="KW-0433">Leucine-rich repeat</keyword>
<organism evidence="11 12">
    <name type="scientific">Cylindrotheca closterium</name>
    <dbReference type="NCBI Taxonomy" id="2856"/>
    <lineage>
        <taxon>Eukaryota</taxon>
        <taxon>Sar</taxon>
        <taxon>Stramenopiles</taxon>
        <taxon>Ochrophyta</taxon>
        <taxon>Bacillariophyta</taxon>
        <taxon>Bacillariophyceae</taxon>
        <taxon>Bacillariophycidae</taxon>
        <taxon>Bacillariales</taxon>
        <taxon>Bacillariaceae</taxon>
        <taxon>Cylindrotheca</taxon>
    </lineage>
</organism>
<keyword evidence="12" id="KW-1185">Reference proteome</keyword>
<evidence type="ECO:0000313" key="12">
    <source>
        <dbReference type="Proteomes" id="UP001295423"/>
    </source>
</evidence>
<evidence type="ECO:0000256" key="9">
    <source>
        <dbReference type="SAM" id="MobiDB-lite"/>
    </source>
</evidence>
<feature type="compositionally biased region" description="Polar residues" evidence="9">
    <location>
        <begin position="46"/>
        <end position="56"/>
    </location>
</feature>
<keyword evidence="5" id="KW-0547">Nucleotide-binding</keyword>
<feature type="compositionally biased region" description="Low complexity" evidence="9">
    <location>
        <begin position="57"/>
        <end position="105"/>
    </location>
</feature>
<dbReference type="Proteomes" id="UP001295423">
    <property type="component" value="Unassembled WGS sequence"/>
</dbReference>
<sequence>MAKPSVDKSKPKSKQKKNVANYSNPSNPPIIPGDLELDPIPEDTSVAPSSRAGNIHNNAMSSAASAVASSNSSSSSDMASSLPQNQSHQSHQSHQQQRRQQYNRNDSGSRSDVTGSAVNELMYGADSEQSPPHEKPPEVFCNKRVRIFTLFLILLLAGIGVGIHFIVQAIDEENEGKYGNNNNNHNNLGQPTMPPTYPTFDDVFIDGPTPVPTYSPIQIQSIDDVLLELSAETRNVVNGNEVVNLNDQSTAHGNCRFWLTQNDEIDLNVDVNGQARDIERIQQRYILCLLFEHTSGQNWQLGNGTFKDKTAHECTWEGVTCNGYDYVAVLDLWNKNLVGSIPEEITSLATLQVLRLPNNTLVGTIPERLLDLPDLLWLDLSNNQLTGSVVSSTASGSSLLTLYLNANGLQGTIPYFPQLTSLRIHGNQFNQLNELYTTSTPLRRLVAYNNNFQSTFPQTWNSPNLMHLDLGLNQWMGSIPPSLWQTTPKLEFLLLNDGQLQGNLPSTTASSNLQYVWLQSNQLTGTVPETFGQNWMNLTSLQLQDNDGLRGRISASQCMQWEKQTFETFPEVIRADCNFVSCSCCTSCS</sequence>
<keyword evidence="4" id="KW-0677">Repeat</keyword>
<keyword evidence="3 10" id="KW-0812">Transmembrane</keyword>
<dbReference type="InterPro" id="IPR050647">
    <property type="entry name" value="Plant_LRR-RLKs"/>
</dbReference>
<dbReference type="PANTHER" id="PTHR48056">
    <property type="entry name" value="LRR RECEPTOR-LIKE SERINE/THREONINE-PROTEIN KINASE-RELATED"/>
    <property type="match status" value="1"/>
</dbReference>
<evidence type="ECO:0000256" key="10">
    <source>
        <dbReference type="SAM" id="Phobius"/>
    </source>
</evidence>
<dbReference type="EMBL" id="CAKOGP040000779">
    <property type="protein sequence ID" value="CAJ1939087.1"/>
    <property type="molecule type" value="Genomic_DNA"/>
</dbReference>
<dbReference type="SUPFAM" id="SSF52058">
    <property type="entry name" value="L domain-like"/>
    <property type="match status" value="1"/>
</dbReference>
<evidence type="ECO:0000256" key="2">
    <source>
        <dbReference type="ARBA" id="ARBA00022614"/>
    </source>
</evidence>
<dbReference type="Pfam" id="PF00560">
    <property type="entry name" value="LRR_1"/>
    <property type="match status" value="2"/>
</dbReference>
<evidence type="ECO:0000256" key="5">
    <source>
        <dbReference type="ARBA" id="ARBA00022741"/>
    </source>
</evidence>
<dbReference type="Gene3D" id="3.80.10.10">
    <property type="entry name" value="Ribonuclease Inhibitor"/>
    <property type="match status" value="2"/>
</dbReference>
<dbReference type="GO" id="GO:0005524">
    <property type="term" value="F:ATP binding"/>
    <property type="evidence" value="ECO:0007669"/>
    <property type="project" value="UniProtKB-KW"/>
</dbReference>
<proteinExistence type="predicted"/>
<name>A0AAD2CM17_9STRA</name>
<evidence type="ECO:0000313" key="11">
    <source>
        <dbReference type="EMBL" id="CAJ1939087.1"/>
    </source>
</evidence>
<dbReference type="PANTHER" id="PTHR48056:SF81">
    <property type="entry name" value="RECEPTOR PROTEIN-TYROSINE KINASE CEPR1"/>
    <property type="match status" value="1"/>
</dbReference>
<accession>A0AAD2CM17</accession>
<evidence type="ECO:0000256" key="3">
    <source>
        <dbReference type="ARBA" id="ARBA00022692"/>
    </source>
</evidence>
<evidence type="ECO:0008006" key="13">
    <source>
        <dbReference type="Google" id="ProtNLM"/>
    </source>
</evidence>
<dbReference type="InterPro" id="IPR032675">
    <property type="entry name" value="LRR_dom_sf"/>
</dbReference>
<evidence type="ECO:0000256" key="8">
    <source>
        <dbReference type="ARBA" id="ARBA00023136"/>
    </source>
</evidence>
<evidence type="ECO:0000256" key="4">
    <source>
        <dbReference type="ARBA" id="ARBA00022737"/>
    </source>
</evidence>
<comment type="caution">
    <text evidence="11">The sequence shown here is derived from an EMBL/GenBank/DDBJ whole genome shotgun (WGS) entry which is preliminary data.</text>
</comment>
<dbReference type="AlphaFoldDB" id="A0AAD2CM17"/>
<evidence type="ECO:0000256" key="6">
    <source>
        <dbReference type="ARBA" id="ARBA00022840"/>
    </source>
</evidence>
<reference evidence="11" key="1">
    <citation type="submission" date="2023-08" db="EMBL/GenBank/DDBJ databases">
        <authorList>
            <person name="Audoor S."/>
            <person name="Bilcke G."/>
        </authorList>
    </citation>
    <scope>NUCLEOTIDE SEQUENCE</scope>
</reference>
<dbReference type="InterPro" id="IPR001611">
    <property type="entry name" value="Leu-rich_rpt"/>
</dbReference>
<evidence type="ECO:0000256" key="7">
    <source>
        <dbReference type="ARBA" id="ARBA00022989"/>
    </source>
</evidence>
<keyword evidence="6" id="KW-0067">ATP-binding</keyword>
<feature type="compositionally biased region" description="Basic and acidic residues" evidence="9">
    <location>
        <begin position="1"/>
        <end position="10"/>
    </location>
</feature>
<comment type="subcellular location">
    <subcellularLocation>
        <location evidence="1">Membrane</location>
    </subcellularLocation>
</comment>
<protein>
    <recommendedName>
        <fullName evidence="13">L domain-like protein</fullName>
    </recommendedName>
</protein>
<keyword evidence="8 10" id="KW-0472">Membrane</keyword>
<feature type="region of interest" description="Disordered" evidence="9">
    <location>
        <begin position="1"/>
        <end position="114"/>
    </location>
</feature>
<dbReference type="GO" id="GO:0016020">
    <property type="term" value="C:membrane"/>
    <property type="evidence" value="ECO:0007669"/>
    <property type="project" value="UniProtKB-SubCell"/>
</dbReference>
<keyword evidence="7 10" id="KW-1133">Transmembrane helix</keyword>
<gene>
    <name evidence="11" type="ORF">CYCCA115_LOCUS6421</name>
</gene>
<feature type="transmembrane region" description="Helical" evidence="10">
    <location>
        <begin position="147"/>
        <end position="167"/>
    </location>
</feature>
<dbReference type="FunFam" id="3.80.10.10:FF:000129">
    <property type="entry name" value="Leucine-rich repeat receptor-like kinase"/>
    <property type="match status" value="1"/>
</dbReference>